<dbReference type="Proteomes" id="UP001153714">
    <property type="component" value="Chromosome 3"/>
</dbReference>
<reference evidence="15" key="1">
    <citation type="submission" date="2021-12" db="EMBL/GenBank/DDBJ databases">
        <authorList>
            <person name="King R."/>
        </authorList>
    </citation>
    <scope>NUCLEOTIDE SEQUENCE</scope>
</reference>
<evidence type="ECO:0000256" key="8">
    <source>
        <dbReference type="ARBA" id="ARBA00022840"/>
    </source>
</evidence>
<evidence type="ECO:0000256" key="5">
    <source>
        <dbReference type="ARBA" id="ARBA00022679"/>
    </source>
</evidence>
<reference evidence="15" key="2">
    <citation type="submission" date="2022-10" db="EMBL/GenBank/DDBJ databases">
        <authorList>
            <consortium name="ENA_rothamsted_submissions"/>
            <consortium name="culmorum"/>
            <person name="King R."/>
        </authorList>
    </citation>
    <scope>NUCLEOTIDE SEQUENCE</scope>
</reference>
<proteinExistence type="predicted"/>
<dbReference type="InterPro" id="IPR011009">
    <property type="entry name" value="Kinase-like_dom_sf"/>
</dbReference>
<evidence type="ECO:0000256" key="13">
    <source>
        <dbReference type="SAM" id="MobiDB-lite"/>
    </source>
</evidence>
<evidence type="ECO:0000256" key="7">
    <source>
        <dbReference type="ARBA" id="ARBA00022777"/>
    </source>
</evidence>
<evidence type="ECO:0000259" key="14">
    <source>
        <dbReference type="PROSITE" id="PS50011"/>
    </source>
</evidence>
<dbReference type="SUPFAM" id="SSF56112">
    <property type="entry name" value="Protein kinase-like (PK-like)"/>
    <property type="match status" value="1"/>
</dbReference>
<dbReference type="GO" id="GO:0004683">
    <property type="term" value="F:calcium/calmodulin-dependent protein kinase activity"/>
    <property type="evidence" value="ECO:0007669"/>
    <property type="project" value="UniProtKB-EC"/>
</dbReference>
<keyword evidence="4" id="KW-0723">Serine/threonine-protein kinase</keyword>
<keyword evidence="7" id="KW-0418">Kinase</keyword>
<evidence type="ECO:0000256" key="3">
    <source>
        <dbReference type="ARBA" id="ARBA00022490"/>
    </source>
</evidence>
<dbReference type="EC" id="2.7.11.17" evidence="2"/>
<evidence type="ECO:0000256" key="11">
    <source>
        <dbReference type="ARBA" id="ARBA00047430"/>
    </source>
</evidence>
<feature type="domain" description="Protein kinase" evidence="14">
    <location>
        <begin position="81"/>
        <end position="413"/>
    </location>
</feature>
<organism evidence="15 16">
    <name type="scientific">Diatraea saccharalis</name>
    <name type="common">sugarcane borer</name>
    <dbReference type="NCBI Taxonomy" id="40085"/>
    <lineage>
        <taxon>Eukaryota</taxon>
        <taxon>Metazoa</taxon>
        <taxon>Ecdysozoa</taxon>
        <taxon>Arthropoda</taxon>
        <taxon>Hexapoda</taxon>
        <taxon>Insecta</taxon>
        <taxon>Pterygota</taxon>
        <taxon>Neoptera</taxon>
        <taxon>Endopterygota</taxon>
        <taxon>Lepidoptera</taxon>
        <taxon>Glossata</taxon>
        <taxon>Ditrysia</taxon>
        <taxon>Pyraloidea</taxon>
        <taxon>Crambidae</taxon>
        <taxon>Crambinae</taxon>
        <taxon>Diatraea</taxon>
    </lineage>
</organism>
<keyword evidence="9" id="KW-0112">Calmodulin-binding</keyword>
<keyword evidence="5" id="KW-0808">Transferase</keyword>
<evidence type="ECO:0000256" key="10">
    <source>
        <dbReference type="ARBA" id="ARBA00047307"/>
    </source>
</evidence>
<dbReference type="Pfam" id="PF25273">
    <property type="entry name" value="DUF7869"/>
    <property type="match status" value="1"/>
</dbReference>
<comment type="catalytic activity">
    <reaction evidence="10">
        <text>L-threonyl-[protein] + ATP = O-phospho-L-threonyl-[protein] + ADP + H(+)</text>
        <dbReference type="Rhea" id="RHEA:46608"/>
        <dbReference type="Rhea" id="RHEA-COMP:11060"/>
        <dbReference type="Rhea" id="RHEA-COMP:11605"/>
        <dbReference type="ChEBI" id="CHEBI:15378"/>
        <dbReference type="ChEBI" id="CHEBI:30013"/>
        <dbReference type="ChEBI" id="CHEBI:30616"/>
        <dbReference type="ChEBI" id="CHEBI:61977"/>
        <dbReference type="ChEBI" id="CHEBI:456216"/>
        <dbReference type="EC" id="2.7.11.17"/>
    </reaction>
</comment>
<feature type="region of interest" description="Disordered" evidence="13">
    <location>
        <begin position="1"/>
        <end position="36"/>
    </location>
</feature>
<evidence type="ECO:0000256" key="6">
    <source>
        <dbReference type="ARBA" id="ARBA00022741"/>
    </source>
</evidence>
<dbReference type="InterPro" id="IPR057191">
    <property type="entry name" value="DUF7869"/>
</dbReference>
<protein>
    <recommendedName>
        <fullName evidence="2">calcium/calmodulin-dependent protein kinase</fullName>
        <ecNumber evidence="2">2.7.11.17</ecNumber>
    </recommendedName>
</protein>
<dbReference type="InterPro" id="IPR017441">
    <property type="entry name" value="Protein_kinase_ATP_BS"/>
</dbReference>
<comment type="catalytic activity">
    <reaction evidence="11">
        <text>L-seryl-[protein] + ATP = O-phospho-L-seryl-[protein] + ADP + H(+)</text>
        <dbReference type="Rhea" id="RHEA:17989"/>
        <dbReference type="Rhea" id="RHEA-COMP:9863"/>
        <dbReference type="Rhea" id="RHEA-COMP:11604"/>
        <dbReference type="ChEBI" id="CHEBI:15378"/>
        <dbReference type="ChEBI" id="CHEBI:29999"/>
        <dbReference type="ChEBI" id="CHEBI:30616"/>
        <dbReference type="ChEBI" id="CHEBI:83421"/>
        <dbReference type="ChEBI" id="CHEBI:456216"/>
        <dbReference type="EC" id="2.7.11.17"/>
    </reaction>
</comment>
<feature type="binding site" evidence="12">
    <location>
        <position position="110"/>
    </location>
    <ligand>
        <name>ATP</name>
        <dbReference type="ChEBI" id="CHEBI:30616"/>
    </ligand>
</feature>
<dbReference type="AlphaFoldDB" id="A0A9N9WE56"/>
<keyword evidence="8 12" id="KW-0067">ATP-binding</keyword>
<accession>A0A9N9WE56</accession>
<evidence type="ECO:0000256" key="1">
    <source>
        <dbReference type="ARBA" id="ARBA00004496"/>
    </source>
</evidence>
<dbReference type="PROSITE" id="PS00107">
    <property type="entry name" value="PROTEIN_KINASE_ATP"/>
    <property type="match status" value="1"/>
</dbReference>
<keyword evidence="3" id="KW-0963">Cytoplasm</keyword>
<evidence type="ECO:0000313" key="15">
    <source>
        <dbReference type="EMBL" id="CAG9791146.1"/>
    </source>
</evidence>
<dbReference type="EMBL" id="OU893334">
    <property type="protein sequence ID" value="CAG9791146.1"/>
    <property type="molecule type" value="Genomic_DNA"/>
</dbReference>
<dbReference type="PANTHER" id="PTHR10773">
    <property type="entry name" value="DNA-DIRECTED RNA POLYMERASES I, II, AND III SUBUNIT RPABC2"/>
    <property type="match status" value="1"/>
</dbReference>
<dbReference type="SMART" id="SM00220">
    <property type="entry name" value="S_TKc"/>
    <property type="match status" value="1"/>
</dbReference>
<gene>
    <name evidence="15" type="ORF">DIATSA_LOCUS8778</name>
</gene>
<name>A0A9N9WE56_9NEOP</name>
<dbReference type="PANTHER" id="PTHR10773:SF19">
    <property type="match status" value="1"/>
</dbReference>
<dbReference type="GO" id="GO:0005737">
    <property type="term" value="C:cytoplasm"/>
    <property type="evidence" value="ECO:0007669"/>
    <property type="project" value="UniProtKB-SubCell"/>
</dbReference>
<evidence type="ECO:0000256" key="12">
    <source>
        <dbReference type="PROSITE-ProRule" id="PRU10141"/>
    </source>
</evidence>
<keyword evidence="16" id="KW-1185">Reference proteome</keyword>
<dbReference type="GO" id="GO:0005524">
    <property type="term" value="F:ATP binding"/>
    <property type="evidence" value="ECO:0007669"/>
    <property type="project" value="UniProtKB-UniRule"/>
</dbReference>
<evidence type="ECO:0000313" key="16">
    <source>
        <dbReference type="Proteomes" id="UP001153714"/>
    </source>
</evidence>
<dbReference type="GO" id="GO:0005516">
    <property type="term" value="F:calmodulin binding"/>
    <property type="evidence" value="ECO:0007669"/>
    <property type="project" value="UniProtKB-KW"/>
</dbReference>
<dbReference type="OrthoDB" id="68483at2759"/>
<feature type="compositionally biased region" description="Basic and acidic residues" evidence="13">
    <location>
        <begin position="12"/>
        <end position="27"/>
    </location>
</feature>
<sequence>MKSRHNAVDVGTNREEPARWQQSDKNRLSTLPTGDRSNLLRCHAAKSAECGHSSPRPRRVPRESRRISLAQAPGYVQLNQYRLLEPIGQGSYGIVKLAYNEEDDTHYAMKILSKRKLMRRAGLFGRAPPRTGPRGPPPDPLQRVYREIAVLKKLDHPNVVKLVEVLDDPAEDQLYLVFQLLEGGPVIDIPTDNPLTEEVARRYFRDALLGVEYYVVAEFKRSQAGGSRNAKVINITDQDLQQSLELEGSRCTGLFSDVDIDGRVSVFSPVIEVFDQEKSHIPEPNDIIVNPTNMSSQTYLIIPYTEEPSTSDHNVDEGDIRTTDLCSSNNTFEHVRKVEETTLVLEPTTLEGNSEKLTDYLQGDITTSSIQGVAVEDPNCLEITSNVTENVANQQSGRPRRGQFNLRFKKPQIDTCLRCDRFKASISSTTDTAEIEQLKNEHKAHIDHAYKLRDQMKTDLARAKTEDSLETLTFDLEKTHCLPRLPTSIVYYKRQLNLHNLGIHCGSSGKGYFYIWLEHEAGRGTQEVGSCIKKFINDHLKSSASELILWADSCGGQNRSIKMILMLLHVLHKNNNLQKITVRFLQPGHTYLPNDSEFGDVECALKSHNRLYTAEDYISVMKNCRRKNKFVVAKLQKDDFYSVVPLQERVTNRKIDTEKQKISWLETFEIELRKNDAQNIFIKSKLDDDCKIVNISKGAKGRKVRPNFEMELPILYPEGRELSSAKVKDLKEMMKLIPADAKPFYNFIKNVRSSDFIDDTEGFGSAIDFEIETNIDE</sequence>
<keyword evidence="6 12" id="KW-0547">Nucleotide-binding</keyword>
<dbReference type="PROSITE" id="PS50011">
    <property type="entry name" value="PROTEIN_KINASE_DOM"/>
    <property type="match status" value="1"/>
</dbReference>
<evidence type="ECO:0000256" key="2">
    <source>
        <dbReference type="ARBA" id="ARBA00012434"/>
    </source>
</evidence>
<evidence type="ECO:0000256" key="9">
    <source>
        <dbReference type="ARBA" id="ARBA00022860"/>
    </source>
</evidence>
<dbReference type="Pfam" id="PF00069">
    <property type="entry name" value="Pkinase"/>
    <property type="match status" value="1"/>
</dbReference>
<dbReference type="FunFam" id="3.30.200.20:FF:000429">
    <property type="entry name" value="Calcium/calmodulin-dependent protein kinase kinase"/>
    <property type="match status" value="1"/>
</dbReference>
<dbReference type="GO" id="GO:0005634">
    <property type="term" value="C:nucleus"/>
    <property type="evidence" value="ECO:0007669"/>
    <property type="project" value="UniProtKB-ARBA"/>
</dbReference>
<comment type="subcellular location">
    <subcellularLocation>
        <location evidence="1">Cytoplasm</location>
    </subcellularLocation>
</comment>
<dbReference type="InterPro" id="IPR000719">
    <property type="entry name" value="Prot_kinase_dom"/>
</dbReference>
<evidence type="ECO:0000256" key="4">
    <source>
        <dbReference type="ARBA" id="ARBA00022527"/>
    </source>
</evidence>
<dbReference type="Gene3D" id="3.30.200.20">
    <property type="entry name" value="Phosphorylase Kinase, domain 1"/>
    <property type="match status" value="1"/>
</dbReference>